<proteinExistence type="inferred from homology"/>
<keyword evidence="11" id="KW-1185">Reference proteome</keyword>
<comment type="caution">
    <text evidence="7">Lacks conserved residue(s) required for the propagation of feature annotation.</text>
</comment>
<feature type="binding site" evidence="7">
    <location>
        <position position="165"/>
    </location>
    <ligand>
        <name>3-phosphoshikimate</name>
        <dbReference type="ChEBI" id="CHEBI:145989"/>
    </ligand>
</feature>
<reference evidence="10 11" key="1">
    <citation type="submission" date="2016-05" db="EMBL/GenBank/DDBJ databases">
        <title>Microbial consortia oxidize butane by reversing methanogenesis.</title>
        <authorList>
            <person name="Laso-Perez R."/>
            <person name="Richter M."/>
            <person name="Wegener G."/>
            <person name="Musat F."/>
        </authorList>
    </citation>
    <scope>NUCLEOTIDE SEQUENCE [LARGE SCALE GENOMIC DNA]</scope>
    <source>
        <strain evidence="10">BOX1</strain>
    </source>
</reference>
<keyword evidence="7" id="KW-0963">Cytoplasm</keyword>
<comment type="subunit">
    <text evidence="7">Monomer.</text>
</comment>
<comment type="catalytic activity">
    <reaction evidence="6">
        <text>3-phosphoshikimate + phosphoenolpyruvate = 5-O-(1-carboxyvinyl)-3-phosphoshikimate + phosphate</text>
        <dbReference type="Rhea" id="RHEA:21256"/>
        <dbReference type="ChEBI" id="CHEBI:43474"/>
        <dbReference type="ChEBI" id="CHEBI:57701"/>
        <dbReference type="ChEBI" id="CHEBI:58702"/>
        <dbReference type="ChEBI" id="CHEBI:145989"/>
        <dbReference type="EC" id="2.5.1.19"/>
    </reaction>
    <physiologicalReaction direction="left-to-right" evidence="6">
        <dbReference type="Rhea" id="RHEA:21257"/>
    </physiologicalReaction>
</comment>
<dbReference type="EC" id="2.5.1.19" evidence="7"/>
<dbReference type="GO" id="GO:0009073">
    <property type="term" value="P:aromatic amino acid family biosynthetic process"/>
    <property type="evidence" value="ECO:0007669"/>
    <property type="project" value="UniProtKB-KW"/>
</dbReference>
<accession>A0A1F2P387</accession>
<dbReference type="InterPro" id="IPR023193">
    <property type="entry name" value="EPSP_synthase_CS"/>
</dbReference>
<feature type="binding site" evidence="7">
    <location>
        <position position="336"/>
    </location>
    <ligand>
        <name>phosphoenolpyruvate</name>
        <dbReference type="ChEBI" id="CHEBI:58702"/>
    </ligand>
</feature>
<feature type="binding site" evidence="7">
    <location>
        <position position="163"/>
    </location>
    <ligand>
        <name>3-phosphoshikimate</name>
        <dbReference type="ChEBI" id="CHEBI:145989"/>
    </ligand>
</feature>
<dbReference type="CDD" id="cd01556">
    <property type="entry name" value="EPSP_synthase"/>
    <property type="match status" value="1"/>
</dbReference>
<keyword evidence="3 7" id="KW-0028">Amino-acid biosynthesis</keyword>
<evidence type="ECO:0000256" key="6">
    <source>
        <dbReference type="ARBA" id="ARBA00044633"/>
    </source>
</evidence>
<feature type="binding site" evidence="7">
    <location>
        <position position="332"/>
    </location>
    <ligand>
        <name>3-phosphoshikimate</name>
        <dbReference type="ChEBI" id="CHEBI:145989"/>
    </ligand>
</feature>
<evidence type="ECO:0000313" key="10">
    <source>
        <dbReference type="EMBL" id="OFV65690.1"/>
    </source>
</evidence>
<dbReference type="PIRSF" id="PIRSF000505">
    <property type="entry name" value="EPSPS"/>
    <property type="match status" value="1"/>
</dbReference>
<dbReference type="PROSITE" id="PS00104">
    <property type="entry name" value="EPSP_SYNTHASE_1"/>
    <property type="match status" value="1"/>
</dbReference>
<evidence type="ECO:0000256" key="2">
    <source>
        <dbReference type="ARBA" id="ARBA00009948"/>
    </source>
</evidence>
<dbReference type="HAMAP" id="MF_00210">
    <property type="entry name" value="EPSP_synth"/>
    <property type="match status" value="1"/>
</dbReference>
<dbReference type="GO" id="GO:0005737">
    <property type="term" value="C:cytoplasm"/>
    <property type="evidence" value="ECO:0007669"/>
    <property type="project" value="UniProtKB-SubCell"/>
</dbReference>
<comment type="subcellular location">
    <subcellularLocation>
        <location evidence="7">Cytoplasm</location>
    </subcellularLocation>
</comment>
<dbReference type="GO" id="GO:0008652">
    <property type="term" value="P:amino acid biosynthetic process"/>
    <property type="evidence" value="ECO:0007669"/>
    <property type="project" value="UniProtKB-KW"/>
</dbReference>
<dbReference type="SUPFAM" id="SSF55205">
    <property type="entry name" value="EPT/RTPC-like"/>
    <property type="match status" value="1"/>
</dbReference>
<feature type="domain" description="Enolpyruvate transferase" evidence="8">
    <location>
        <begin position="6"/>
        <end position="410"/>
    </location>
</feature>
<organism evidence="10 11">
    <name type="scientific">Candidatus Syntropharchaeum butanivorans</name>
    <dbReference type="NCBI Taxonomy" id="1839936"/>
    <lineage>
        <taxon>Archaea</taxon>
        <taxon>Methanobacteriati</taxon>
        <taxon>Methanobacteriota</taxon>
        <taxon>Stenosarchaea group</taxon>
        <taxon>Methanomicrobia</taxon>
        <taxon>Methanosarcinales</taxon>
        <taxon>ANME-2 cluster</taxon>
        <taxon>Candidatus Syntropharchaeum</taxon>
    </lineage>
</organism>
<dbReference type="InterPro" id="IPR036968">
    <property type="entry name" value="Enolpyruvate_Tfrase_sf"/>
</dbReference>
<dbReference type="PATRIC" id="fig|1839936.3.peg.1412"/>
<feature type="binding site" evidence="7">
    <location>
        <position position="119"/>
    </location>
    <ligand>
        <name>phosphoenolpyruvate</name>
        <dbReference type="ChEBI" id="CHEBI:58702"/>
    </ligand>
</feature>
<dbReference type="Proteomes" id="UP000885936">
    <property type="component" value="Unassembled WGS sequence"/>
</dbReference>
<feature type="active site" description="Proton acceptor" evidence="7">
    <location>
        <position position="305"/>
    </location>
</feature>
<comment type="pathway">
    <text evidence="1">Metabolic intermediate biosynthesis; chorismate biosynthesis; chorismate from D-erythrose 4-phosphate and phosphoenolpyruvate: step 6/7.</text>
</comment>
<dbReference type="GO" id="GO:0003866">
    <property type="term" value="F:3-phosphoshikimate 1-carboxyvinyltransferase activity"/>
    <property type="evidence" value="ECO:0007669"/>
    <property type="project" value="UniProtKB-UniRule"/>
</dbReference>
<dbReference type="PANTHER" id="PTHR21090">
    <property type="entry name" value="AROM/DEHYDROQUINATE SYNTHASE"/>
    <property type="match status" value="1"/>
</dbReference>
<dbReference type="PANTHER" id="PTHR21090:SF5">
    <property type="entry name" value="PENTAFUNCTIONAL AROM POLYPEPTIDE"/>
    <property type="match status" value="1"/>
</dbReference>
<name>A0A1F2P387_9EURY</name>
<dbReference type="Pfam" id="PF00275">
    <property type="entry name" value="EPSP_synthase"/>
    <property type="match status" value="1"/>
</dbReference>
<evidence type="ECO:0000256" key="7">
    <source>
        <dbReference type="HAMAP-Rule" id="MF_00210"/>
    </source>
</evidence>
<dbReference type="InterPro" id="IPR013792">
    <property type="entry name" value="RNA3'P_cycl/enolpyr_Trfase_a/b"/>
</dbReference>
<feature type="binding site" evidence="7">
    <location>
        <position position="328"/>
    </location>
    <ligand>
        <name>3-phosphoshikimate</name>
        <dbReference type="ChEBI" id="CHEBI:145989"/>
    </ligand>
</feature>
<protein>
    <recommendedName>
        <fullName evidence="7">3-phosphoshikimate 1-carboxyvinyltransferase</fullName>
        <ecNumber evidence="7">2.5.1.19</ecNumber>
    </recommendedName>
    <alternativeName>
        <fullName evidence="7">5-enolpyruvylshikimate-3-phosphate synthase</fullName>
        <shortName evidence="7">EPSP synthase</shortName>
        <shortName evidence="7">EPSPS</shortName>
    </alternativeName>
</protein>
<feature type="binding site" evidence="7">
    <location>
        <position position="377"/>
    </location>
    <ligand>
        <name>phosphoenolpyruvate</name>
        <dbReference type="ChEBI" id="CHEBI:58702"/>
    </ligand>
</feature>
<dbReference type="GO" id="GO:0009423">
    <property type="term" value="P:chorismate biosynthetic process"/>
    <property type="evidence" value="ECO:0007669"/>
    <property type="project" value="UniProtKB-UniRule"/>
</dbReference>
<evidence type="ECO:0000259" key="8">
    <source>
        <dbReference type="Pfam" id="PF00275"/>
    </source>
</evidence>
<dbReference type="EMBL" id="LYOR01000008">
    <property type="protein sequence ID" value="OFV65690.1"/>
    <property type="molecule type" value="Genomic_DNA"/>
</dbReference>
<reference evidence="9" key="2">
    <citation type="journal article" date="2020" name="mSystems">
        <title>Genome- and Community-Level Interaction Insights into Carbon Utilization and Element Cycling Functions of Hydrothermarchaeota in Hydrothermal Sediment.</title>
        <authorList>
            <person name="Zhou Z."/>
            <person name="Liu Y."/>
            <person name="Xu W."/>
            <person name="Pan J."/>
            <person name="Luo Z.H."/>
            <person name="Li M."/>
        </authorList>
    </citation>
    <scope>NUCLEOTIDE SEQUENCE [LARGE SCALE GENOMIC DNA]</scope>
    <source>
        <strain evidence="9">HyVt-386</strain>
    </source>
</reference>
<dbReference type="EMBL" id="DRIE01000124">
    <property type="protein sequence ID" value="HEC57734.1"/>
    <property type="molecule type" value="Genomic_DNA"/>
</dbReference>
<evidence type="ECO:0000313" key="9">
    <source>
        <dbReference type="EMBL" id="HEC57734.1"/>
    </source>
</evidence>
<feature type="binding site" evidence="7">
    <location>
        <position position="164"/>
    </location>
    <ligand>
        <name>3-phosphoshikimate</name>
        <dbReference type="ChEBI" id="CHEBI:145989"/>
    </ligand>
</feature>
<evidence type="ECO:0000256" key="1">
    <source>
        <dbReference type="ARBA" id="ARBA00004811"/>
    </source>
</evidence>
<feature type="binding site" evidence="7">
    <location>
        <position position="305"/>
    </location>
    <ligand>
        <name>3-phosphoshikimate</name>
        <dbReference type="ChEBI" id="CHEBI:145989"/>
    </ligand>
</feature>
<evidence type="ECO:0000256" key="4">
    <source>
        <dbReference type="ARBA" id="ARBA00022679"/>
    </source>
</evidence>
<keyword evidence="5 7" id="KW-0057">Aromatic amino acid biosynthesis</keyword>
<dbReference type="STRING" id="1839936.SBU_001391"/>
<feature type="binding site" evidence="7">
    <location>
        <position position="21"/>
    </location>
    <ligand>
        <name>3-phosphoshikimate</name>
        <dbReference type="ChEBI" id="CHEBI:145989"/>
    </ligand>
</feature>
<evidence type="ECO:0000256" key="5">
    <source>
        <dbReference type="ARBA" id="ARBA00023141"/>
    </source>
</evidence>
<dbReference type="UniPathway" id="UPA00053">
    <property type="reaction ID" value="UER00089"/>
</dbReference>
<dbReference type="PROSITE" id="PS00885">
    <property type="entry name" value="EPSP_SYNTHASE_2"/>
    <property type="match status" value="1"/>
</dbReference>
<feature type="binding site" evidence="7">
    <location>
        <position position="25"/>
    </location>
    <ligand>
        <name>3-phosphoshikimate</name>
        <dbReference type="ChEBI" id="CHEBI:145989"/>
    </ligand>
</feature>
<dbReference type="Proteomes" id="UP000185779">
    <property type="component" value="Unassembled WGS sequence"/>
</dbReference>
<dbReference type="NCBIfam" id="TIGR01356">
    <property type="entry name" value="aroA"/>
    <property type="match status" value="1"/>
</dbReference>
<dbReference type="AlphaFoldDB" id="A0A1F2P387"/>
<comment type="function">
    <text evidence="7">Catalyzes the transfer of the enolpyruvyl moiety of phosphoenolpyruvate (PEP) to the 5-hydroxyl of shikimate-3-phosphate (S3P) to produce enolpyruvyl shikimate-3-phosphate and inorganic phosphate.</text>
</comment>
<comment type="caution">
    <text evidence="10">The sequence shown here is derived from an EMBL/GenBank/DDBJ whole genome shotgun (WGS) entry which is preliminary data.</text>
</comment>
<feature type="binding site" evidence="7">
    <location>
        <position position="20"/>
    </location>
    <ligand>
        <name>3-phosphoshikimate</name>
        <dbReference type="ChEBI" id="CHEBI:145989"/>
    </ligand>
</feature>
<feature type="binding site" evidence="7">
    <location>
        <position position="20"/>
    </location>
    <ligand>
        <name>phosphoenolpyruvate</name>
        <dbReference type="ChEBI" id="CHEBI:58702"/>
    </ligand>
</feature>
<dbReference type="InterPro" id="IPR006264">
    <property type="entry name" value="EPSP_synthase"/>
</dbReference>
<evidence type="ECO:0000256" key="3">
    <source>
        <dbReference type="ARBA" id="ARBA00022605"/>
    </source>
</evidence>
<dbReference type="Gene3D" id="3.65.10.10">
    <property type="entry name" value="Enolpyruvate transferase domain"/>
    <property type="match status" value="2"/>
</dbReference>
<keyword evidence="4 7" id="KW-0808">Transferase</keyword>
<feature type="binding site" evidence="7">
    <location>
        <position position="91"/>
    </location>
    <ligand>
        <name>phosphoenolpyruvate</name>
        <dbReference type="ChEBI" id="CHEBI:58702"/>
    </ligand>
</feature>
<evidence type="ECO:0000313" key="11">
    <source>
        <dbReference type="Proteomes" id="UP000185779"/>
    </source>
</evidence>
<gene>
    <name evidence="7 9" type="primary">aroA</name>
    <name evidence="9" type="ORF">ENI32_07695</name>
    <name evidence="10" type="ORF">SBU_001391</name>
</gene>
<feature type="binding site" evidence="7">
    <location>
        <position position="165"/>
    </location>
    <ligand>
        <name>phosphoenolpyruvate</name>
        <dbReference type="ChEBI" id="CHEBI:58702"/>
    </ligand>
</feature>
<sequence length="424" mass="45398">MDLIVKPSSLSGEIRVPGSKSHTIRALVIASLADGRSRIEAPLVSDDTCSCVHGCTALGARIELQDDCFVVDGFGGEPEPTRDLIDIGNSGTSLRFLTSVAALGKSPVSFDGDESIRKRPMQSLLDALSDLGAETRSLKGDGYCPIRVKGPIKGGRTSVDGITSQYISSLLIATPLAPEDTTIEVRNLRELPYVRMTLSWLTREGITYSEEGMQIFRIKGSQRYVPFNARIPGDFSSATFPLCAAAITGSDLTIKGLDINDTQGDRGVIEILRSMGAEITVLADGVRVKGGELEGIEIDLSDMPDALPALAVVGAVAKGKTIIKNAYQARIKESDRIAVMREELSKMGADVKECEDGLIIEGGRLKGTRVDGHRDHRVVMALSIAGLIAEGETIISGAEFVGITFPDYVELMREVGARMEVEKG</sequence>
<comment type="similarity">
    <text evidence="2 7">Belongs to the EPSP synthase family.</text>
</comment>
<dbReference type="InterPro" id="IPR001986">
    <property type="entry name" value="Enolpyruvate_Tfrase_dom"/>
</dbReference>